<protein>
    <submittedName>
        <fullName evidence="1">Uncharacterized protein</fullName>
    </submittedName>
</protein>
<organism evidence="1 2">
    <name type="scientific">Trifolium pratense</name>
    <name type="common">Red clover</name>
    <dbReference type="NCBI Taxonomy" id="57577"/>
    <lineage>
        <taxon>Eukaryota</taxon>
        <taxon>Viridiplantae</taxon>
        <taxon>Streptophyta</taxon>
        <taxon>Embryophyta</taxon>
        <taxon>Tracheophyta</taxon>
        <taxon>Spermatophyta</taxon>
        <taxon>Magnoliopsida</taxon>
        <taxon>eudicotyledons</taxon>
        <taxon>Gunneridae</taxon>
        <taxon>Pentapetalae</taxon>
        <taxon>rosids</taxon>
        <taxon>fabids</taxon>
        <taxon>Fabales</taxon>
        <taxon>Fabaceae</taxon>
        <taxon>Papilionoideae</taxon>
        <taxon>50 kb inversion clade</taxon>
        <taxon>NPAAA clade</taxon>
        <taxon>Hologalegina</taxon>
        <taxon>IRL clade</taxon>
        <taxon>Trifolieae</taxon>
        <taxon>Trifolium</taxon>
    </lineage>
</organism>
<sequence>MDSSRVTENLDSLWFYTNILTSFTHEPAEVPSLTHPLISSSIQPKTELQKPNAPLFFLNQQCESAMSSSFERETEKKKKKRERRMRRKIKMVVASKFKQQQSELPPFDDDVAMKQHLKLWAYAVASHAISHF</sequence>
<proteinExistence type="predicted"/>
<reference evidence="1 2" key="1">
    <citation type="journal article" date="2014" name="Am. J. Bot.">
        <title>Genome assembly and annotation for red clover (Trifolium pratense; Fabaceae).</title>
        <authorList>
            <person name="Istvanek J."/>
            <person name="Jaros M."/>
            <person name="Krenek A."/>
            <person name="Repkova J."/>
        </authorList>
    </citation>
    <scope>NUCLEOTIDE SEQUENCE [LARGE SCALE GENOMIC DNA]</scope>
    <source>
        <strain evidence="2">cv. Tatra</strain>
        <tissue evidence="1">Young leaves</tissue>
    </source>
</reference>
<reference evidence="1 2" key="2">
    <citation type="journal article" date="2017" name="Front. Plant Sci.">
        <title>Gene Classification and Mining of Molecular Markers Useful in Red Clover (Trifolium pratense) Breeding.</title>
        <authorList>
            <person name="Istvanek J."/>
            <person name="Dluhosova J."/>
            <person name="Dluhos P."/>
            <person name="Patkova L."/>
            <person name="Nedelnik J."/>
            <person name="Repkova J."/>
        </authorList>
    </citation>
    <scope>NUCLEOTIDE SEQUENCE [LARGE SCALE GENOMIC DNA]</scope>
    <source>
        <strain evidence="2">cv. Tatra</strain>
        <tissue evidence="1">Young leaves</tissue>
    </source>
</reference>
<dbReference type="AlphaFoldDB" id="A0A2K3LJG3"/>
<comment type="caution">
    <text evidence="1">The sequence shown here is derived from an EMBL/GenBank/DDBJ whole genome shotgun (WGS) entry which is preliminary data.</text>
</comment>
<dbReference type="Proteomes" id="UP000236291">
    <property type="component" value="Unassembled WGS sequence"/>
</dbReference>
<dbReference type="EMBL" id="ASHM01034543">
    <property type="protein sequence ID" value="PNX78684.1"/>
    <property type="molecule type" value="Genomic_DNA"/>
</dbReference>
<gene>
    <name evidence="1" type="ORF">L195_g034662</name>
</gene>
<accession>A0A2K3LJG3</accession>
<name>A0A2K3LJG3_TRIPR</name>
<evidence type="ECO:0000313" key="2">
    <source>
        <dbReference type="Proteomes" id="UP000236291"/>
    </source>
</evidence>
<evidence type="ECO:0000313" key="1">
    <source>
        <dbReference type="EMBL" id="PNX78684.1"/>
    </source>
</evidence>